<accession>A0A139N507</accession>
<evidence type="ECO:0000256" key="3">
    <source>
        <dbReference type="ARBA" id="ARBA00022475"/>
    </source>
</evidence>
<feature type="transmembrane region" description="Helical" evidence="7">
    <location>
        <begin position="239"/>
        <end position="262"/>
    </location>
</feature>
<keyword evidence="5 7" id="KW-1133">Transmembrane helix</keyword>
<feature type="transmembrane region" description="Helical" evidence="7">
    <location>
        <begin position="342"/>
        <end position="364"/>
    </location>
</feature>
<dbReference type="GO" id="GO:0022857">
    <property type="term" value="F:transmembrane transporter activity"/>
    <property type="evidence" value="ECO:0007669"/>
    <property type="project" value="InterPro"/>
</dbReference>
<dbReference type="PIRSF" id="PIRSF006060">
    <property type="entry name" value="AA_transporter"/>
    <property type="match status" value="1"/>
</dbReference>
<feature type="transmembrane region" description="Helical" evidence="7">
    <location>
        <begin position="9"/>
        <end position="26"/>
    </location>
</feature>
<evidence type="ECO:0000256" key="7">
    <source>
        <dbReference type="SAM" id="Phobius"/>
    </source>
</evidence>
<dbReference type="Gene3D" id="1.20.1740.10">
    <property type="entry name" value="Amino acid/polyamine transporter I"/>
    <property type="match status" value="1"/>
</dbReference>
<evidence type="ECO:0000256" key="2">
    <source>
        <dbReference type="ARBA" id="ARBA00022448"/>
    </source>
</evidence>
<dbReference type="PANTHER" id="PTHR42770:SF15">
    <property type="entry name" value="GLUTAMATE_GAMMA-AMINOBUTYRATE ANTIPORTER-RELATED"/>
    <property type="match status" value="1"/>
</dbReference>
<evidence type="ECO:0000313" key="8">
    <source>
        <dbReference type="EMBL" id="KXT71119.1"/>
    </source>
</evidence>
<evidence type="ECO:0000256" key="1">
    <source>
        <dbReference type="ARBA" id="ARBA00004651"/>
    </source>
</evidence>
<feature type="transmembrane region" description="Helical" evidence="7">
    <location>
        <begin position="449"/>
        <end position="474"/>
    </location>
</feature>
<comment type="subcellular location">
    <subcellularLocation>
        <location evidence="1">Cell membrane</location>
        <topology evidence="1">Multi-pass membrane protein</topology>
    </subcellularLocation>
</comment>
<dbReference type="AlphaFoldDB" id="A0A139N507"/>
<evidence type="ECO:0000256" key="4">
    <source>
        <dbReference type="ARBA" id="ARBA00022692"/>
    </source>
</evidence>
<keyword evidence="3" id="KW-1003">Cell membrane</keyword>
<feature type="transmembrane region" description="Helical" evidence="7">
    <location>
        <begin position="416"/>
        <end position="437"/>
    </location>
</feature>
<gene>
    <name evidence="8" type="ORF">SGODD07_01392</name>
</gene>
<dbReference type="PATRIC" id="fig|1302.21.peg.1557"/>
<feature type="transmembrane region" description="Helical" evidence="7">
    <location>
        <begin position="370"/>
        <end position="396"/>
    </location>
</feature>
<keyword evidence="6 7" id="KW-0472">Membrane</keyword>
<organism evidence="8 9">
    <name type="scientific">Streptococcus gordonii</name>
    <dbReference type="NCBI Taxonomy" id="1302"/>
    <lineage>
        <taxon>Bacteria</taxon>
        <taxon>Bacillati</taxon>
        <taxon>Bacillota</taxon>
        <taxon>Bacilli</taxon>
        <taxon>Lactobacillales</taxon>
        <taxon>Streptococcaceae</taxon>
        <taxon>Streptococcus</taxon>
    </lineage>
</organism>
<name>A0A139N507_STRGN</name>
<evidence type="ECO:0000256" key="5">
    <source>
        <dbReference type="ARBA" id="ARBA00022989"/>
    </source>
</evidence>
<evidence type="ECO:0000256" key="6">
    <source>
        <dbReference type="ARBA" id="ARBA00023136"/>
    </source>
</evidence>
<reference evidence="8 9" key="1">
    <citation type="submission" date="2016-01" db="EMBL/GenBank/DDBJ databases">
        <title>Highly variable Streptococcus oralis are common among viridans streptococci isolated from primates.</title>
        <authorList>
            <person name="Denapaite D."/>
            <person name="Rieger M."/>
            <person name="Koendgen S."/>
            <person name="Brueckner R."/>
            <person name="Ochigava I."/>
            <person name="Kappeler P."/>
            <person name="Maetz-Rensing K."/>
            <person name="Leendertz F."/>
            <person name="Hakenbeck R."/>
        </authorList>
    </citation>
    <scope>NUCLEOTIDE SEQUENCE [LARGE SCALE GENOMIC DNA]</scope>
    <source>
        <strain evidence="8 9">DD07</strain>
    </source>
</reference>
<feature type="transmembrane region" description="Helical" evidence="7">
    <location>
        <begin position="203"/>
        <end position="227"/>
    </location>
</feature>
<protein>
    <submittedName>
        <fullName evidence="8">Putative transport protein</fullName>
    </submittedName>
</protein>
<evidence type="ECO:0000313" key="9">
    <source>
        <dbReference type="Proteomes" id="UP000070096"/>
    </source>
</evidence>
<keyword evidence="4 7" id="KW-0812">Transmembrane</keyword>
<dbReference type="Proteomes" id="UP000070096">
    <property type="component" value="Unassembled WGS sequence"/>
</dbReference>
<proteinExistence type="predicted"/>
<feature type="transmembrane region" description="Helical" evidence="7">
    <location>
        <begin position="32"/>
        <end position="52"/>
    </location>
</feature>
<sequence>MEEKASKQLSWLMIALIAFNIVWSLGNVVNNFAQQGIVVITSWILLLIIYFIPYTLMVGQLGSTFKDSEGGVSDWIKFTSTKQLAFFAAWTYWVVQIPYLAQKPQTILIALGWAFQGNGRILDTLSMPMIVCLSLLTFLLLLYISTKGLKALKFLGTLAGGAMLVMSVLFILMAVGVPLIKPELQLATQHMDQLSTYIPKFDFSYFTTIALLVFSVGGAEAISPYVNKVKNPAKGFPKGMMAMVVMIGACAILGSLAMAMIFDSNHIPADLMRNGAYQAFAVLGKHWGIGNFLVTIYALTQVIGQAATLAICIDAPLQIFLGNADKDFIPSWLRKRTKSGMLINGYLLTGVLVAIIIVLPLFGLKEIDGLVVWMTNLNAIVSPMCFLWVFVAYMFLYRKWDKFKNVEYRFMKNRRLGFLMGAWGFAFTAFACILGMAPQVKMATNPTEWWFTLITNIITPIALLGLGLLLPLAARHEKK</sequence>
<comment type="caution">
    <text evidence="8">The sequence shown here is derived from an EMBL/GenBank/DDBJ whole genome shotgun (WGS) entry which is preliminary data.</text>
</comment>
<dbReference type="Pfam" id="PF13520">
    <property type="entry name" value="AA_permease_2"/>
    <property type="match status" value="1"/>
</dbReference>
<dbReference type="InterPro" id="IPR050367">
    <property type="entry name" value="APC_superfamily"/>
</dbReference>
<dbReference type="InterPro" id="IPR002293">
    <property type="entry name" value="AA/rel_permease1"/>
</dbReference>
<feature type="transmembrane region" description="Helical" evidence="7">
    <location>
        <begin position="121"/>
        <end position="143"/>
    </location>
</feature>
<dbReference type="PANTHER" id="PTHR42770">
    <property type="entry name" value="AMINO ACID TRANSPORTER-RELATED"/>
    <property type="match status" value="1"/>
</dbReference>
<dbReference type="GO" id="GO:0005886">
    <property type="term" value="C:plasma membrane"/>
    <property type="evidence" value="ECO:0007669"/>
    <property type="project" value="UniProtKB-SubCell"/>
</dbReference>
<feature type="transmembrane region" description="Helical" evidence="7">
    <location>
        <begin position="155"/>
        <end position="180"/>
    </location>
</feature>
<keyword evidence="2" id="KW-0813">Transport</keyword>
<dbReference type="EMBL" id="LQRC01000202">
    <property type="protein sequence ID" value="KXT71119.1"/>
    <property type="molecule type" value="Genomic_DNA"/>
</dbReference>